<proteinExistence type="predicted"/>
<dbReference type="Proteomes" id="UP000245207">
    <property type="component" value="Unassembled WGS sequence"/>
</dbReference>
<protein>
    <recommendedName>
        <fullName evidence="3">ATP-dependent Clp protease proteolytic subunit</fullName>
    </recommendedName>
</protein>
<reference evidence="1 2" key="1">
    <citation type="journal article" date="2018" name="Mol. Plant">
        <title>The genome of Artemisia annua provides insight into the evolution of Asteraceae family and artemisinin biosynthesis.</title>
        <authorList>
            <person name="Shen Q."/>
            <person name="Zhang L."/>
            <person name="Liao Z."/>
            <person name="Wang S."/>
            <person name="Yan T."/>
            <person name="Shi P."/>
            <person name="Liu M."/>
            <person name="Fu X."/>
            <person name="Pan Q."/>
            <person name="Wang Y."/>
            <person name="Lv Z."/>
            <person name="Lu X."/>
            <person name="Zhang F."/>
            <person name="Jiang W."/>
            <person name="Ma Y."/>
            <person name="Chen M."/>
            <person name="Hao X."/>
            <person name="Li L."/>
            <person name="Tang Y."/>
            <person name="Lv G."/>
            <person name="Zhou Y."/>
            <person name="Sun X."/>
            <person name="Brodelius P.E."/>
            <person name="Rose J.K.C."/>
            <person name="Tang K."/>
        </authorList>
    </citation>
    <scope>NUCLEOTIDE SEQUENCE [LARGE SCALE GENOMIC DNA]</scope>
    <source>
        <strain evidence="2">cv. Huhao1</strain>
        <tissue evidence="1">Leaf</tissue>
    </source>
</reference>
<gene>
    <name evidence="1" type="ORF">CTI12_AA046680</name>
</gene>
<dbReference type="SUPFAM" id="SSF52096">
    <property type="entry name" value="ClpP/crotonase"/>
    <property type="match status" value="1"/>
</dbReference>
<evidence type="ECO:0000313" key="2">
    <source>
        <dbReference type="Proteomes" id="UP000245207"/>
    </source>
</evidence>
<organism evidence="1 2">
    <name type="scientific">Artemisia annua</name>
    <name type="common">Sweet wormwood</name>
    <dbReference type="NCBI Taxonomy" id="35608"/>
    <lineage>
        <taxon>Eukaryota</taxon>
        <taxon>Viridiplantae</taxon>
        <taxon>Streptophyta</taxon>
        <taxon>Embryophyta</taxon>
        <taxon>Tracheophyta</taxon>
        <taxon>Spermatophyta</taxon>
        <taxon>Magnoliopsida</taxon>
        <taxon>eudicotyledons</taxon>
        <taxon>Gunneridae</taxon>
        <taxon>Pentapetalae</taxon>
        <taxon>asterids</taxon>
        <taxon>campanulids</taxon>
        <taxon>Asterales</taxon>
        <taxon>Asteraceae</taxon>
        <taxon>Asteroideae</taxon>
        <taxon>Anthemideae</taxon>
        <taxon>Artemisiinae</taxon>
        <taxon>Artemisia</taxon>
    </lineage>
</organism>
<name>A0A2U1QBY5_ARTAN</name>
<dbReference type="AlphaFoldDB" id="A0A2U1QBY5"/>
<dbReference type="InterPro" id="IPR029045">
    <property type="entry name" value="ClpP/crotonase-like_dom_sf"/>
</dbReference>
<sequence length="106" mass="12161">MPINENVTISIAESTGQSFEQVQEDIDRDCYTSPVDALKYGRIDSIITQVSIIPLLCPFQNRSNLHLVMMHYQKYHKSLHPGFLNRHSTMMSMNIKPLLGPIRVFV</sequence>
<evidence type="ECO:0008006" key="3">
    <source>
        <dbReference type="Google" id="ProtNLM"/>
    </source>
</evidence>
<dbReference type="STRING" id="35608.A0A2U1QBY5"/>
<dbReference type="InterPro" id="IPR023562">
    <property type="entry name" value="ClpP/TepA"/>
</dbReference>
<keyword evidence="2" id="KW-1185">Reference proteome</keyword>
<dbReference type="OrthoDB" id="2017408at2759"/>
<comment type="caution">
    <text evidence="1">The sequence shown here is derived from an EMBL/GenBank/DDBJ whole genome shotgun (WGS) entry which is preliminary data.</text>
</comment>
<dbReference type="Gene3D" id="3.90.226.10">
    <property type="entry name" value="2-enoyl-CoA Hydratase, Chain A, domain 1"/>
    <property type="match status" value="1"/>
</dbReference>
<accession>A0A2U1QBY5</accession>
<dbReference type="Pfam" id="PF00574">
    <property type="entry name" value="CLP_protease"/>
    <property type="match status" value="1"/>
</dbReference>
<evidence type="ECO:0000313" key="1">
    <source>
        <dbReference type="EMBL" id="PWA95511.1"/>
    </source>
</evidence>
<dbReference type="EMBL" id="PKPP01000236">
    <property type="protein sequence ID" value="PWA95511.1"/>
    <property type="molecule type" value="Genomic_DNA"/>
</dbReference>